<dbReference type="EMBL" id="CAJJDO010000087">
    <property type="protein sequence ID" value="CAD8186627.1"/>
    <property type="molecule type" value="Genomic_DNA"/>
</dbReference>
<evidence type="ECO:0000313" key="1">
    <source>
        <dbReference type="EMBL" id="CAD8186627.1"/>
    </source>
</evidence>
<dbReference type="Proteomes" id="UP000689195">
    <property type="component" value="Unassembled WGS sequence"/>
</dbReference>
<reference evidence="1" key="1">
    <citation type="submission" date="2021-01" db="EMBL/GenBank/DDBJ databases">
        <authorList>
            <consortium name="Genoscope - CEA"/>
            <person name="William W."/>
        </authorList>
    </citation>
    <scope>NUCLEOTIDE SEQUENCE</scope>
</reference>
<dbReference type="PANTHER" id="PTHR24362">
    <property type="entry name" value="SERINE/THREONINE-PROTEIN KINASE NEK"/>
    <property type="match status" value="1"/>
</dbReference>
<gene>
    <name evidence="1" type="ORF">PPENT_87.1.T0870170</name>
</gene>
<accession>A0A8S1WCV2</accession>
<protein>
    <submittedName>
        <fullName evidence="1">Uncharacterized protein</fullName>
    </submittedName>
</protein>
<dbReference type="PANTHER" id="PTHR24362:SF309">
    <property type="entry name" value="PROTEIN KINASE DOMAIN-CONTAINING PROTEIN"/>
    <property type="match status" value="1"/>
</dbReference>
<proteinExistence type="predicted"/>
<name>A0A8S1WCV2_9CILI</name>
<comment type="caution">
    <text evidence="1">The sequence shown here is derived from an EMBL/GenBank/DDBJ whole genome shotgun (WGS) entry which is preliminary data.</text>
</comment>
<evidence type="ECO:0000313" key="2">
    <source>
        <dbReference type="Proteomes" id="UP000689195"/>
    </source>
</evidence>
<organism evidence="1 2">
    <name type="scientific">Paramecium pentaurelia</name>
    <dbReference type="NCBI Taxonomy" id="43138"/>
    <lineage>
        <taxon>Eukaryota</taxon>
        <taxon>Sar</taxon>
        <taxon>Alveolata</taxon>
        <taxon>Ciliophora</taxon>
        <taxon>Intramacronucleata</taxon>
        <taxon>Oligohymenophorea</taxon>
        <taxon>Peniculida</taxon>
        <taxon>Parameciidae</taxon>
        <taxon>Paramecium</taxon>
    </lineage>
</organism>
<sequence length="191" mass="22848">MQTILFIKQLIINSHNIENQFGIMQSLSHSSNIINLIDYMILDTISENKHNENQQFAYLLMEKEEQKLEQYFNKRANCIKYWNNQQINLDTLTKEQRDIKFVNFLIMKHMMSNAVLKFKLFKPVQTESYLDTELLNFETHRLKYKPLKSKVQSLGLCFLYIVTIQLSQSRQLLSQSRNNIRLLKTLKNKYC</sequence>
<dbReference type="OrthoDB" id="547665at2759"/>
<dbReference type="AlphaFoldDB" id="A0A8S1WCV2"/>
<keyword evidence="2" id="KW-1185">Reference proteome</keyword>